<evidence type="ECO:0000313" key="1">
    <source>
        <dbReference type="EMBL" id="MCM2374908.1"/>
    </source>
</evidence>
<dbReference type="EMBL" id="JAMQBK010000112">
    <property type="protein sequence ID" value="MCM2374908.1"/>
    <property type="molecule type" value="Genomic_DNA"/>
</dbReference>
<keyword evidence="2" id="KW-1185">Reference proteome</keyword>
<evidence type="ECO:0000313" key="2">
    <source>
        <dbReference type="Proteomes" id="UP001202961"/>
    </source>
</evidence>
<protein>
    <recommendedName>
        <fullName evidence="3">Secreted protein</fullName>
    </recommendedName>
</protein>
<accession>A0ABT0UD00</accession>
<comment type="caution">
    <text evidence="1">The sequence shown here is derived from an EMBL/GenBank/DDBJ whole genome shotgun (WGS) entry which is preliminary data.</text>
</comment>
<dbReference type="Proteomes" id="UP001202961">
    <property type="component" value="Unassembled WGS sequence"/>
</dbReference>
<sequence>MKSFPSFVLSTLFIICMGCGDAPNAVIVADEEFLAKERAQLEAADAEMKAISKEQEKVPINQR</sequence>
<reference evidence="1 2" key="1">
    <citation type="journal article" date="2022" name="Syst. Appl. Microbiol.">
        <title>Rhodopirellula aestuarii sp. nov., a novel member of the genus Rhodopirellula isolated from brackish sediments collected in the Tagus River estuary, Portugal.</title>
        <authorList>
            <person name="Vitorino I.R."/>
            <person name="Klimek D."/>
            <person name="Calusinska M."/>
            <person name="Lobo-da-Cunha A."/>
            <person name="Vasconcelos V."/>
            <person name="Lage O.M."/>
        </authorList>
    </citation>
    <scope>NUCLEOTIDE SEQUENCE [LARGE SCALE GENOMIC DNA]</scope>
    <source>
        <strain evidence="1 2">ICT_H3.1</strain>
    </source>
</reference>
<dbReference type="RefSeq" id="WP_250933187.1">
    <property type="nucleotide sequence ID" value="NZ_JAMQBK010000112.1"/>
</dbReference>
<organism evidence="1 2">
    <name type="scientific">Aporhodopirellula aestuarii</name>
    <dbReference type="NCBI Taxonomy" id="2950107"/>
    <lineage>
        <taxon>Bacteria</taxon>
        <taxon>Pseudomonadati</taxon>
        <taxon>Planctomycetota</taxon>
        <taxon>Planctomycetia</taxon>
        <taxon>Pirellulales</taxon>
        <taxon>Pirellulaceae</taxon>
        <taxon>Aporhodopirellula</taxon>
    </lineage>
</organism>
<proteinExistence type="predicted"/>
<evidence type="ECO:0008006" key="3">
    <source>
        <dbReference type="Google" id="ProtNLM"/>
    </source>
</evidence>
<gene>
    <name evidence="1" type="ORF">NB063_30160</name>
</gene>
<name>A0ABT0UD00_9BACT</name>